<dbReference type="SUPFAM" id="SSF47781">
    <property type="entry name" value="RuvA domain 2-like"/>
    <property type="match status" value="1"/>
</dbReference>
<dbReference type="RefSeq" id="WP_153924499.1">
    <property type="nucleotide sequence ID" value="NZ_JACRWE010000004.1"/>
</dbReference>
<dbReference type="PANTHER" id="PTHR21180:SF32">
    <property type="entry name" value="ENDONUCLEASE_EXONUCLEASE_PHOSPHATASE FAMILY DOMAIN-CONTAINING PROTEIN 1"/>
    <property type="match status" value="1"/>
</dbReference>
<feature type="transmembrane region" description="Helical" evidence="1">
    <location>
        <begin position="15"/>
        <end position="35"/>
    </location>
</feature>
<dbReference type="Pfam" id="PF12836">
    <property type="entry name" value="HHH_3"/>
    <property type="match status" value="1"/>
</dbReference>
<keyword evidence="1" id="KW-0472">Membrane</keyword>
<accession>A0ABR7JQF6</accession>
<evidence type="ECO:0000256" key="1">
    <source>
        <dbReference type="SAM" id="Phobius"/>
    </source>
</evidence>
<keyword evidence="3" id="KW-1185">Reference proteome</keyword>
<dbReference type="Proteomes" id="UP000609849">
    <property type="component" value="Unassembled WGS sequence"/>
</dbReference>
<sequence>MTTNNMKVNKLALTWWIYITLIPGYAFAAFTYAGFSSKDRKLVYCALMYYASNVFSFLNQNIVIIAWLVGIIHAFSIKNKYIARRLELKSKKMNMSSSLETNKKTNEDKKEIVKIKIEEESKEETTTKIMQQDNVVEENKIVKLDLGKESNGLVDINYCTEEELEKIPFINSIVAKKAIKQREAIGSFSSVEEFGISIGLKPHIIEKIRPLVVVREISMKENKTEKGRVIDL</sequence>
<reference evidence="2 3" key="1">
    <citation type="submission" date="2020-08" db="EMBL/GenBank/DDBJ databases">
        <authorList>
            <person name="Liu C."/>
            <person name="Sun Q."/>
        </authorList>
    </citation>
    <scope>NUCLEOTIDE SEQUENCE [LARGE SCALE GENOMIC DNA]</scope>
    <source>
        <strain evidence="2 3">NSJ-18</strain>
    </source>
</reference>
<name>A0ABR7JQF6_9FIRM</name>
<protein>
    <submittedName>
        <fullName evidence="2">Helix-hairpin-helix domain-containing protein</fullName>
    </submittedName>
</protein>
<evidence type="ECO:0000313" key="2">
    <source>
        <dbReference type="EMBL" id="MBC5997140.1"/>
    </source>
</evidence>
<organism evidence="2 3">
    <name type="scientific">Romboutsia faecis</name>
    <dbReference type="NCBI Taxonomy" id="2764597"/>
    <lineage>
        <taxon>Bacteria</taxon>
        <taxon>Bacillati</taxon>
        <taxon>Bacillota</taxon>
        <taxon>Clostridia</taxon>
        <taxon>Peptostreptococcales</taxon>
        <taxon>Peptostreptococcaceae</taxon>
        <taxon>Romboutsia</taxon>
    </lineage>
</organism>
<gene>
    <name evidence="2" type="ORF">H8923_10235</name>
</gene>
<proteinExistence type="predicted"/>
<keyword evidence="1" id="KW-0812">Transmembrane</keyword>
<dbReference type="EMBL" id="JACRWE010000004">
    <property type="protein sequence ID" value="MBC5997140.1"/>
    <property type="molecule type" value="Genomic_DNA"/>
</dbReference>
<feature type="transmembrane region" description="Helical" evidence="1">
    <location>
        <begin position="64"/>
        <end position="83"/>
    </location>
</feature>
<dbReference type="InterPro" id="IPR051675">
    <property type="entry name" value="Endo/Exo/Phosphatase_dom_1"/>
</dbReference>
<dbReference type="Gene3D" id="1.10.150.320">
    <property type="entry name" value="Photosystem II 12 kDa extrinsic protein"/>
    <property type="match status" value="1"/>
</dbReference>
<comment type="caution">
    <text evidence="2">The sequence shown here is derived from an EMBL/GenBank/DDBJ whole genome shotgun (WGS) entry which is preliminary data.</text>
</comment>
<dbReference type="InterPro" id="IPR010994">
    <property type="entry name" value="RuvA_2-like"/>
</dbReference>
<evidence type="ECO:0000313" key="3">
    <source>
        <dbReference type="Proteomes" id="UP000609849"/>
    </source>
</evidence>
<dbReference type="PANTHER" id="PTHR21180">
    <property type="entry name" value="ENDONUCLEASE/EXONUCLEASE/PHOSPHATASE FAMILY DOMAIN-CONTAINING PROTEIN 1"/>
    <property type="match status" value="1"/>
</dbReference>
<keyword evidence="1" id="KW-1133">Transmembrane helix</keyword>